<dbReference type="OrthoDB" id="7366150at2"/>
<evidence type="ECO:0000313" key="1">
    <source>
        <dbReference type="EMBL" id="ACI98524.1"/>
    </source>
</evidence>
<reference evidence="1 2" key="1">
    <citation type="journal article" date="2010" name="BMC Genomics">
        <title>Metabolic flexibility revealed in the genome of the cyst-forming alpha-1 proteobacterium Rhodospirillum centenum.</title>
        <authorList>
            <person name="Lu Y.K."/>
            <person name="Marden J."/>
            <person name="Han M."/>
            <person name="Swingley W.D."/>
            <person name="Mastrian S.D."/>
            <person name="Chowdhury S.R."/>
            <person name="Hao J."/>
            <person name="Helmy T."/>
            <person name="Kim S."/>
            <person name="Kurdoglu A.A."/>
            <person name="Matthies H.J."/>
            <person name="Rollo D."/>
            <person name="Stothard P."/>
            <person name="Blankenship R.E."/>
            <person name="Bauer C.E."/>
            <person name="Touchman J.W."/>
        </authorList>
    </citation>
    <scope>NUCLEOTIDE SEQUENCE [LARGE SCALE GENOMIC DNA]</scope>
    <source>
        <strain evidence="2">ATCC 51521 / SW</strain>
    </source>
</reference>
<sequence length="65" mass="7051">MNVAQLILLGIQIAEAIAAGVPEAIEAKKAIDRMLAENRDPTDEEWSALNAATAALHRRVQGEER</sequence>
<dbReference type="AlphaFoldDB" id="B6IME5"/>
<dbReference type="KEGG" id="rce:RC1_1108"/>
<keyword evidence="2" id="KW-1185">Reference proteome</keyword>
<proteinExistence type="predicted"/>
<protein>
    <submittedName>
        <fullName evidence="1">Uncharacterized protein</fullName>
    </submittedName>
</protein>
<organism evidence="1 2">
    <name type="scientific">Rhodospirillum centenum (strain ATCC 51521 / SW)</name>
    <dbReference type="NCBI Taxonomy" id="414684"/>
    <lineage>
        <taxon>Bacteria</taxon>
        <taxon>Pseudomonadati</taxon>
        <taxon>Pseudomonadota</taxon>
        <taxon>Alphaproteobacteria</taxon>
        <taxon>Rhodospirillales</taxon>
        <taxon>Rhodospirillaceae</taxon>
        <taxon>Rhodospirillum</taxon>
    </lineage>
</organism>
<dbReference type="EMBL" id="CP000613">
    <property type="protein sequence ID" value="ACI98524.1"/>
    <property type="molecule type" value="Genomic_DNA"/>
</dbReference>
<gene>
    <name evidence="1" type="ordered locus">RC1_1108</name>
</gene>
<dbReference type="HOGENOM" id="CLU_2846952_0_0_5"/>
<dbReference type="Proteomes" id="UP000001591">
    <property type="component" value="Chromosome"/>
</dbReference>
<accession>B6IME5</accession>
<name>B6IME5_RHOCS</name>
<dbReference type="eggNOG" id="ENOG502ZEIK">
    <property type="taxonomic scope" value="Bacteria"/>
</dbReference>
<evidence type="ECO:0000313" key="2">
    <source>
        <dbReference type="Proteomes" id="UP000001591"/>
    </source>
</evidence>
<dbReference type="STRING" id="414684.RC1_1108"/>
<dbReference type="RefSeq" id="WP_012566313.1">
    <property type="nucleotide sequence ID" value="NC_011420.2"/>
</dbReference>